<protein>
    <submittedName>
        <fullName evidence="1">Uncharacterized protein</fullName>
    </submittedName>
</protein>
<organism evidence="1 2">
    <name type="scientific">Clostridioides difficile</name>
    <name type="common">Peptoclostridium difficile</name>
    <dbReference type="NCBI Taxonomy" id="1496"/>
    <lineage>
        <taxon>Bacteria</taxon>
        <taxon>Bacillati</taxon>
        <taxon>Bacillota</taxon>
        <taxon>Clostridia</taxon>
        <taxon>Peptostreptococcales</taxon>
        <taxon>Peptostreptococcaceae</taxon>
        <taxon>Clostridioides</taxon>
    </lineage>
</organism>
<accession>A0AAN5VTU2</accession>
<reference evidence="1" key="1">
    <citation type="journal article" date="2018" name="Genome Biol.">
        <title>SKESA: strategic k-mer extension for scrupulous assemblies.</title>
        <authorList>
            <person name="Souvorov A."/>
            <person name="Agarwala R."/>
            <person name="Lipman D.J."/>
        </authorList>
    </citation>
    <scope>NUCLEOTIDE SEQUENCE</scope>
    <source>
        <strain evidence="1">HN1000</strain>
    </source>
</reference>
<name>A0AAN5VTU2_CLODI</name>
<evidence type="ECO:0000313" key="1">
    <source>
        <dbReference type="EMBL" id="HBH1544559.1"/>
    </source>
</evidence>
<dbReference type="RefSeq" id="WP_009899576.1">
    <property type="nucleotide sequence ID" value="NZ_CP037850.1"/>
</dbReference>
<comment type="caution">
    <text evidence="1">The sequence shown here is derived from an EMBL/GenBank/DDBJ whole genome shotgun (WGS) entry which is preliminary data.</text>
</comment>
<proteinExistence type="predicted"/>
<dbReference type="Proteomes" id="UP000878956">
    <property type="component" value="Unassembled WGS sequence"/>
</dbReference>
<dbReference type="EMBL" id="DAEPXK010000099">
    <property type="protein sequence ID" value="HBH1544559.1"/>
    <property type="molecule type" value="Genomic_DNA"/>
</dbReference>
<gene>
    <name evidence="1" type="ORF">KRM00_004114</name>
</gene>
<evidence type="ECO:0000313" key="2">
    <source>
        <dbReference type="Proteomes" id="UP000878956"/>
    </source>
</evidence>
<reference evidence="1" key="2">
    <citation type="submission" date="2021-06" db="EMBL/GenBank/DDBJ databases">
        <authorList>
            <consortium name="NCBI Pathogen Detection Project"/>
        </authorList>
    </citation>
    <scope>NUCLEOTIDE SEQUENCE</scope>
    <source>
        <strain evidence="1">HN1000</strain>
    </source>
</reference>
<dbReference type="AlphaFoldDB" id="A0AAN5VTU2"/>
<sequence>MKKSKKILRRQLEFIEISKKVGKLFKDRNISLSFEGYKTTLEEYLSCNEYDLENLYHLIIDSNLWSHYFGDLIGLTDNIYSEKISKSFFLEMEHITKKEEIEDLKIEINLFKVFLKRLKIQKKMFDRIHYHCSKMYMDANNNLNFRSFE</sequence>